<evidence type="ECO:0000256" key="1">
    <source>
        <dbReference type="ARBA" id="ARBA00004123"/>
    </source>
</evidence>
<evidence type="ECO:0000313" key="8">
    <source>
        <dbReference type="EMBL" id="KAL2275746.1"/>
    </source>
</evidence>
<dbReference type="PANTHER" id="PTHR47338">
    <property type="entry name" value="ZN(II)2CYS6 TRANSCRIPTION FACTOR (EUROFUNG)-RELATED"/>
    <property type="match status" value="1"/>
</dbReference>
<protein>
    <recommendedName>
        <fullName evidence="7">Zn(2)-C6 fungal-type domain-containing protein</fullName>
    </recommendedName>
</protein>
<feature type="domain" description="Zn(2)-C6 fungal-type" evidence="7">
    <location>
        <begin position="12"/>
        <end position="42"/>
    </location>
</feature>
<dbReference type="InterPro" id="IPR001138">
    <property type="entry name" value="Zn2Cys6_DnaBD"/>
</dbReference>
<keyword evidence="3" id="KW-0805">Transcription regulation</keyword>
<evidence type="ECO:0000256" key="3">
    <source>
        <dbReference type="ARBA" id="ARBA00023015"/>
    </source>
</evidence>
<evidence type="ECO:0000313" key="9">
    <source>
        <dbReference type="Proteomes" id="UP001600888"/>
    </source>
</evidence>
<dbReference type="Pfam" id="PF04082">
    <property type="entry name" value="Fungal_trans"/>
    <property type="match status" value="1"/>
</dbReference>
<sequence length="681" mass="76858">MSERQAKRIRQACQNCRRKKTRCSGERPICAFCARLQQVCIYDEFASFAVDEERPPSHQQQQHRPVSSGTTWPTSADSNSSNTDVTLSARVAMLESQLSMLNNSGNGGSFLPLEQHQIQQNIGRMPLSSSRSQSLRSRSTSLPSPAVLKSLTDTYFQSCHSQPYFYFREDSFRRRLLANSLPNWLLLAFVATACRFSDDPFFQGRQEEAVESYADTAWSEIHEKMFSQDDFINVHTVQAVNMLAVIDFTAGKDQRGWVKIGLSVRFAEALNLSSEPDSTLPTWLQEEYRWTFWSVYLLDRLVSCSPPHKPAVQDANCSLRLPRQPVGLQDGDDSRAKITLASLYDRTNSVSAIDQAGFLIFVASALGRVQEYSFRSSRSPHPYPPWDFRSEFASIHTALVAFESCSPLVWAKFENVLDEEALKATETGTLTEAMGILCFSYGVFFTCQCILNHPFITHRRLSLQNEPVPFSFIRSTLLACRENAVKLTMLLLYLLRKRMCLTSFFGYCAVCAGVIHRLFMKDPDLTIENMAGRMYDLTLQFLREAPVRWQAYRWMEEALAAFDPEPEATASLVNPTSLANMASHPNAEEMCSLLDYSWLSDHSRGSNSAARRASPPPLQDSQLQDWTSVSMMGSSSQRFAELALEQPFNTDIDSLLALGPDFEDLNHANSNAPESNDWAQL</sequence>
<dbReference type="SMART" id="SM00906">
    <property type="entry name" value="Fungal_trans"/>
    <property type="match status" value="1"/>
</dbReference>
<evidence type="ECO:0000259" key="7">
    <source>
        <dbReference type="PROSITE" id="PS50048"/>
    </source>
</evidence>
<dbReference type="CDD" id="cd00067">
    <property type="entry name" value="GAL4"/>
    <property type="match status" value="1"/>
</dbReference>
<keyword evidence="4" id="KW-0804">Transcription</keyword>
<keyword evidence="2" id="KW-0479">Metal-binding</keyword>
<dbReference type="PROSITE" id="PS50048">
    <property type="entry name" value="ZN2_CY6_FUNGAL_2"/>
    <property type="match status" value="1"/>
</dbReference>
<organism evidence="8 9">
    <name type="scientific">Diaporthe vaccinii</name>
    <dbReference type="NCBI Taxonomy" id="105482"/>
    <lineage>
        <taxon>Eukaryota</taxon>
        <taxon>Fungi</taxon>
        <taxon>Dikarya</taxon>
        <taxon>Ascomycota</taxon>
        <taxon>Pezizomycotina</taxon>
        <taxon>Sordariomycetes</taxon>
        <taxon>Sordariomycetidae</taxon>
        <taxon>Diaporthales</taxon>
        <taxon>Diaporthaceae</taxon>
        <taxon>Diaporthe</taxon>
        <taxon>Diaporthe eres species complex</taxon>
    </lineage>
</organism>
<comment type="subcellular location">
    <subcellularLocation>
        <location evidence="1">Nucleus</location>
    </subcellularLocation>
</comment>
<proteinExistence type="predicted"/>
<dbReference type="Gene3D" id="4.10.240.10">
    <property type="entry name" value="Zn(2)-C6 fungal-type DNA-binding domain"/>
    <property type="match status" value="1"/>
</dbReference>
<keyword evidence="9" id="KW-1185">Reference proteome</keyword>
<dbReference type="Pfam" id="PF00172">
    <property type="entry name" value="Zn_clus"/>
    <property type="match status" value="1"/>
</dbReference>
<feature type="region of interest" description="Disordered" evidence="6">
    <location>
        <begin position="51"/>
        <end position="83"/>
    </location>
</feature>
<dbReference type="SMART" id="SM00066">
    <property type="entry name" value="GAL4"/>
    <property type="match status" value="1"/>
</dbReference>
<dbReference type="CDD" id="cd12148">
    <property type="entry name" value="fungal_TF_MHR"/>
    <property type="match status" value="1"/>
</dbReference>
<dbReference type="SUPFAM" id="SSF57701">
    <property type="entry name" value="Zn2/Cys6 DNA-binding domain"/>
    <property type="match status" value="1"/>
</dbReference>
<name>A0ABR4DZZ5_9PEZI</name>
<reference evidence="8 9" key="1">
    <citation type="submission" date="2024-03" db="EMBL/GenBank/DDBJ databases">
        <title>A high-quality draft genome sequence of Diaporthe vaccinii, a causative agent of upright dieback and viscid rot disease in cranberry plants.</title>
        <authorList>
            <person name="Sarrasin M."/>
            <person name="Lang B.F."/>
            <person name="Burger G."/>
        </authorList>
    </citation>
    <scope>NUCLEOTIDE SEQUENCE [LARGE SCALE GENOMIC DNA]</scope>
    <source>
        <strain evidence="8 9">IS7</strain>
    </source>
</reference>
<feature type="compositionally biased region" description="Polar residues" evidence="6">
    <location>
        <begin position="69"/>
        <end position="83"/>
    </location>
</feature>
<dbReference type="PANTHER" id="PTHR47338:SF4">
    <property type="entry name" value="ZN(II)2CYS6 TRANSCRIPTION FACTOR (EUROFUNG)"/>
    <property type="match status" value="1"/>
</dbReference>
<dbReference type="InterPro" id="IPR050815">
    <property type="entry name" value="TF_fung"/>
</dbReference>
<evidence type="ECO:0000256" key="4">
    <source>
        <dbReference type="ARBA" id="ARBA00023163"/>
    </source>
</evidence>
<evidence type="ECO:0000256" key="6">
    <source>
        <dbReference type="SAM" id="MobiDB-lite"/>
    </source>
</evidence>
<evidence type="ECO:0000256" key="2">
    <source>
        <dbReference type="ARBA" id="ARBA00022723"/>
    </source>
</evidence>
<dbReference type="EMBL" id="JBAWTH010000127">
    <property type="protein sequence ID" value="KAL2275746.1"/>
    <property type="molecule type" value="Genomic_DNA"/>
</dbReference>
<gene>
    <name evidence="8" type="ORF">FJTKL_01602</name>
</gene>
<accession>A0ABR4DZZ5</accession>
<dbReference type="InterPro" id="IPR007219">
    <property type="entry name" value="XnlR_reg_dom"/>
</dbReference>
<keyword evidence="5" id="KW-0539">Nucleus</keyword>
<dbReference type="InterPro" id="IPR036864">
    <property type="entry name" value="Zn2-C6_fun-type_DNA-bd_sf"/>
</dbReference>
<comment type="caution">
    <text evidence="8">The sequence shown here is derived from an EMBL/GenBank/DDBJ whole genome shotgun (WGS) entry which is preliminary data.</text>
</comment>
<feature type="compositionally biased region" description="Low complexity" evidence="6">
    <location>
        <begin position="57"/>
        <end position="68"/>
    </location>
</feature>
<dbReference type="PROSITE" id="PS00463">
    <property type="entry name" value="ZN2_CY6_FUNGAL_1"/>
    <property type="match status" value="1"/>
</dbReference>
<evidence type="ECO:0000256" key="5">
    <source>
        <dbReference type="ARBA" id="ARBA00023242"/>
    </source>
</evidence>
<dbReference type="Proteomes" id="UP001600888">
    <property type="component" value="Unassembled WGS sequence"/>
</dbReference>